<dbReference type="Pfam" id="PF03235">
    <property type="entry name" value="GmrSD_N"/>
    <property type="match status" value="1"/>
</dbReference>
<organism evidence="2 3">
    <name type="scientific">Actinotalea ferrariae CF5-4</name>
    <dbReference type="NCBI Taxonomy" id="948458"/>
    <lineage>
        <taxon>Bacteria</taxon>
        <taxon>Bacillati</taxon>
        <taxon>Actinomycetota</taxon>
        <taxon>Actinomycetes</taxon>
        <taxon>Micrococcales</taxon>
        <taxon>Cellulomonadaceae</taxon>
        <taxon>Actinotalea</taxon>
    </lineage>
</organism>
<name>A0A021VUU5_9CELL</name>
<sequence length="194" mass="21133">MTTLQSSAPLVPQSLDASARSAREVARYVVDGHMTLDAPYQRGSVWSVDQRRNLVRSWMLGLPVPAIIINRRYREAFVHPPAGPRFEFAAVDGKQRLETAVAWFFGDLTVPASWFPAERVRGTVDTDDGPYVAFEGLDVVAQRHTVNRFLVPVAEASADTVADEAVIFGLVNGAGVPQTDADLARAAQIAREGT</sequence>
<comment type="caution">
    <text evidence="2">The sequence shown here is derived from an EMBL/GenBank/DDBJ whole genome shotgun (WGS) entry which is preliminary data.</text>
</comment>
<dbReference type="RefSeq" id="WP_034222175.1">
    <property type="nucleotide sequence ID" value="NZ_AXCW01000014.1"/>
</dbReference>
<dbReference type="InterPro" id="IPR004919">
    <property type="entry name" value="GmrSD_N"/>
</dbReference>
<protein>
    <recommendedName>
        <fullName evidence="1">GmrSD restriction endonucleases N-terminal domain-containing protein</fullName>
    </recommendedName>
</protein>
<feature type="domain" description="GmrSD restriction endonucleases N-terminal" evidence="1">
    <location>
        <begin position="39"/>
        <end position="106"/>
    </location>
</feature>
<dbReference type="PANTHER" id="PTHR39639">
    <property type="entry name" value="CHROMOSOME 16, WHOLE GENOME SHOTGUN SEQUENCE"/>
    <property type="match status" value="1"/>
</dbReference>
<dbReference type="AlphaFoldDB" id="A0A021VUU5"/>
<gene>
    <name evidence="2" type="ORF">N866_03320</name>
</gene>
<proteinExistence type="predicted"/>
<dbReference type="EMBL" id="AXCW01000014">
    <property type="protein sequence ID" value="EYR64883.1"/>
    <property type="molecule type" value="Genomic_DNA"/>
</dbReference>
<reference evidence="2 3" key="1">
    <citation type="submission" date="2014-01" db="EMBL/GenBank/DDBJ databases">
        <title>Actinotalea ferrariae CF5-4.</title>
        <authorList>
            <person name="Chen F."/>
            <person name="Li Y."/>
            <person name="Wang G."/>
        </authorList>
    </citation>
    <scope>NUCLEOTIDE SEQUENCE [LARGE SCALE GENOMIC DNA]</scope>
    <source>
        <strain evidence="2 3">CF5-4</strain>
    </source>
</reference>
<evidence type="ECO:0000259" key="1">
    <source>
        <dbReference type="Pfam" id="PF03235"/>
    </source>
</evidence>
<dbReference type="PANTHER" id="PTHR39639:SF1">
    <property type="entry name" value="DUF262 DOMAIN-CONTAINING PROTEIN"/>
    <property type="match status" value="1"/>
</dbReference>
<accession>A0A021VUU5</accession>
<evidence type="ECO:0000313" key="3">
    <source>
        <dbReference type="Proteomes" id="UP000019753"/>
    </source>
</evidence>
<evidence type="ECO:0000313" key="2">
    <source>
        <dbReference type="EMBL" id="EYR64883.1"/>
    </source>
</evidence>
<dbReference type="Proteomes" id="UP000019753">
    <property type="component" value="Unassembled WGS sequence"/>
</dbReference>
<dbReference type="OrthoDB" id="9787127at2"/>
<keyword evidence="3" id="KW-1185">Reference proteome</keyword>